<feature type="compositionally biased region" description="Basic and acidic residues" evidence="5">
    <location>
        <begin position="302"/>
        <end position="314"/>
    </location>
</feature>
<name>A0AAQ4EJQ4_AMBAM</name>
<keyword evidence="7" id="KW-0732">Signal</keyword>
<feature type="compositionally biased region" description="Low complexity" evidence="5">
    <location>
        <begin position="556"/>
        <end position="565"/>
    </location>
</feature>
<evidence type="ECO:0008006" key="10">
    <source>
        <dbReference type="Google" id="ProtNLM"/>
    </source>
</evidence>
<keyword evidence="4 6" id="KW-0472">Membrane</keyword>
<dbReference type="PANTHER" id="PTHR10283:SF82">
    <property type="entry name" value="SOLUTE CARRIER FAMILY 13 MEMBER 2"/>
    <property type="match status" value="1"/>
</dbReference>
<evidence type="ECO:0000256" key="3">
    <source>
        <dbReference type="ARBA" id="ARBA00022989"/>
    </source>
</evidence>
<comment type="caution">
    <text evidence="8">The sequence shown here is derived from an EMBL/GenBank/DDBJ whole genome shotgun (WGS) entry which is preliminary data.</text>
</comment>
<keyword evidence="3 6" id="KW-1133">Transmembrane helix</keyword>
<feature type="signal peptide" evidence="7">
    <location>
        <begin position="1"/>
        <end position="23"/>
    </location>
</feature>
<protein>
    <recommendedName>
        <fullName evidence="10">Citrate transporter-like domain-containing protein</fullName>
    </recommendedName>
</protein>
<dbReference type="Proteomes" id="UP001321473">
    <property type="component" value="Unassembled WGS sequence"/>
</dbReference>
<evidence type="ECO:0000256" key="4">
    <source>
        <dbReference type="ARBA" id="ARBA00023136"/>
    </source>
</evidence>
<feature type="transmembrane region" description="Helical" evidence="6">
    <location>
        <begin position="819"/>
        <end position="840"/>
    </location>
</feature>
<feature type="transmembrane region" description="Helical" evidence="6">
    <location>
        <begin position="94"/>
        <end position="121"/>
    </location>
</feature>
<feature type="transmembrane region" description="Helical" evidence="6">
    <location>
        <begin position="939"/>
        <end position="962"/>
    </location>
</feature>
<evidence type="ECO:0000256" key="6">
    <source>
        <dbReference type="SAM" id="Phobius"/>
    </source>
</evidence>
<reference evidence="8 9" key="1">
    <citation type="journal article" date="2023" name="Arcadia Sci">
        <title>De novo assembly of a long-read Amblyomma americanum tick genome.</title>
        <authorList>
            <person name="Chou S."/>
            <person name="Poskanzer K.E."/>
            <person name="Rollins M."/>
            <person name="Thuy-Boun P.S."/>
        </authorList>
    </citation>
    <scope>NUCLEOTIDE SEQUENCE [LARGE SCALE GENOMIC DNA]</scope>
    <source>
        <strain evidence="8">F_SG_1</strain>
        <tissue evidence="8">Salivary glands</tissue>
    </source>
</reference>
<dbReference type="EMBL" id="JARKHS020014905">
    <property type="protein sequence ID" value="KAK8774861.1"/>
    <property type="molecule type" value="Genomic_DNA"/>
</dbReference>
<dbReference type="GO" id="GO:0005886">
    <property type="term" value="C:plasma membrane"/>
    <property type="evidence" value="ECO:0007669"/>
    <property type="project" value="TreeGrafter"/>
</dbReference>
<keyword evidence="2 6" id="KW-0812">Transmembrane</keyword>
<evidence type="ECO:0000256" key="5">
    <source>
        <dbReference type="SAM" id="MobiDB-lite"/>
    </source>
</evidence>
<feature type="compositionally biased region" description="Basic residues" evidence="5">
    <location>
        <begin position="380"/>
        <end position="390"/>
    </location>
</feature>
<dbReference type="GO" id="GO:0022857">
    <property type="term" value="F:transmembrane transporter activity"/>
    <property type="evidence" value="ECO:0007669"/>
    <property type="project" value="TreeGrafter"/>
</dbReference>
<sequence length="1025" mass="108397">MTLQFTSCLYCLLLVLIMWALNAAPKPIIAVLHVVNLPMMNLMSAEELAAQYLTLDALLLVILLYLVVLVDSLSDLVKRIAYTVCSRYGLRRSGVFLSLCCATFFAAMIISTVVLCVPLLYVVDRVFSIIYKEDMDQQLTSDSQCSRRNSASVSNVATPGKRDVDNLFEKLAVYAHSLPKRSSADQVSLAVQIKQQKQQEKKKQQPPQQPESSPDGAPRGEPSGADQPGAAAASGTDGSARVKTVASANEAPAAPKENGLSAQPTSHVNDTSCVQAETKAPSAATEDNPPNGAGAEPNPGKSNEHNGEANDKHHAAGGAHKHRANTDDKRAVASDDDGANENVAVTKHGGKKGGHHGGHSKHGGKDDAKGAGKEPGSHLVSRRKSKKVGGRHNVVNHDKTGAPTQADECQSPEAGMISPMTPETAPNGEAQLSPEAAPSPGGIVNPDPEASALVAPGGSGRPQDHSEAFESRRHGKKGFKGHKGHKKEAHHKSGVAKRVAEVAGGPQTVEAADDPKAPGASSTFVVPCKHDTDVLGISKTSPQDGAGVANPTVIGSTSSVKSPSSETPLEAASDPSAVASPTGPTPGDQQTKALAEKTTGAAEKRALVVKDNPVILRAANEAPNARKDGSPDEQSLTPAEAPAPSQMQRRASILRQPGTMPRFGPAPGRGSLTRRRTSVVDFGADKYAAYVPGDVVTKPRILSDTSASNQSAVSVLAAPDHRPGAAKTISLRKTWREESRGARPSAAQAAINEEFLKRKRQTSEPEDTNTEHSAAVQTAFTKLKSLGTPSLAGALVVHCSVLVLVMCVPAGYIGSDIRLTLLSLLTWTALLVSASGSLAAKTWPVVRSTWSRVPWGVIFIIGSVQVASKVVEDYGLLTQLFKSFKPTFWTARSHIEVQAILATISSVLAETTNNQTLSLLMLPIVQDIAESKNMYPMYYAIPVVVGASSNVIMPISVPMVVMHEIGRVPFVRLVPAQDAAARMIVCDRGRSWKEGEEERKQAEAFDRAALLCGCRRERRPIPSSA</sequence>
<feature type="transmembrane region" description="Helical" evidence="6">
    <location>
        <begin position="49"/>
        <end position="73"/>
    </location>
</feature>
<feature type="compositionally biased region" description="Basic residues" evidence="5">
    <location>
        <begin position="348"/>
        <end position="362"/>
    </location>
</feature>
<feature type="compositionally biased region" description="Low complexity" evidence="5">
    <location>
        <begin position="229"/>
        <end position="239"/>
    </location>
</feature>
<feature type="compositionally biased region" description="Basic and acidic residues" evidence="5">
    <location>
        <begin position="462"/>
        <end position="472"/>
    </location>
</feature>
<feature type="transmembrane region" description="Helical" evidence="6">
    <location>
        <begin position="791"/>
        <end position="812"/>
    </location>
</feature>
<feature type="compositionally biased region" description="Low complexity" evidence="5">
    <location>
        <begin position="288"/>
        <end position="300"/>
    </location>
</feature>
<keyword evidence="9" id="KW-1185">Reference proteome</keyword>
<feature type="chain" id="PRO_5042947103" description="Citrate transporter-like domain-containing protein" evidence="7">
    <location>
        <begin position="24"/>
        <end position="1025"/>
    </location>
</feature>
<evidence type="ECO:0000313" key="9">
    <source>
        <dbReference type="Proteomes" id="UP001321473"/>
    </source>
</evidence>
<feature type="region of interest" description="Disordered" evidence="5">
    <location>
        <begin position="185"/>
        <end position="673"/>
    </location>
</feature>
<evidence type="ECO:0000256" key="1">
    <source>
        <dbReference type="ARBA" id="ARBA00004141"/>
    </source>
</evidence>
<evidence type="ECO:0000313" key="8">
    <source>
        <dbReference type="EMBL" id="KAK8774861.1"/>
    </source>
</evidence>
<accession>A0AAQ4EJQ4</accession>
<feature type="compositionally biased region" description="Basic and acidic residues" evidence="5">
    <location>
        <begin position="363"/>
        <end position="376"/>
    </location>
</feature>
<dbReference type="AlphaFoldDB" id="A0AAQ4EJQ4"/>
<evidence type="ECO:0000256" key="2">
    <source>
        <dbReference type="ARBA" id="ARBA00022692"/>
    </source>
</evidence>
<evidence type="ECO:0000256" key="7">
    <source>
        <dbReference type="SAM" id="SignalP"/>
    </source>
</evidence>
<gene>
    <name evidence="8" type="ORF">V5799_010605</name>
</gene>
<dbReference type="PANTHER" id="PTHR10283">
    <property type="entry name" value="SOLUTE CARRIER FAMILY 13 MEMBER"/>
    <property type="match status" value="1"/>
</dbReference>
<feature type="compositionally biased region" description="Basic residues" evidence="5">
    <location>
        <begin position="473"/>
        <end position="495"/>
    </location>
</feature>
<organism evidence="8 9">
    <name type="scientific">Amblyomma americanum</name>
    <name type="common">Lone star tick</name>
    <dbReference type="NCBI Taxonomy" id="6943"/>
    <lineage>
        <taxon>Eukaryota</taxon>
        <taxon>Metazoa</taxon>
        <taxon>Ecdysozoa</taxon>
        <taxon>Arthropoda</taxon>
        <taxon>Chelicerata</taxon>
        <taxon>Arachnida</taxon>
        <taxon>Acari</taxon>
        <taxon>Parasitiformes</taxon>
        <taxon>Ixodida</taxon>
        <taxon>Ixodoidea</taxon>
        <taxon>Ixodidae</taxon>
        <taxon>Amblyomminae</taxon>
        <taxon>Amblyomma</taxon>
    </lineage>
</organism>
<proteinExistence type="predicted"/>
<feature type="compositionally biased region" description="Basic and acidic residues" evidence="5">
    <location>
        <begin position="324"/>
        <end position="333"/>
    </location>
</feature>
<comment type="subcellular location">
    <subcellularLocation>
        <location evidence="1">Membrane</location>
        <topology evidence="1">Multi-pass membrane protein</topology>
    </subcellularLocation>
</comment>
<feature type="compositionally biased region" description="Polar residues" evidence="5">
    <location>
        <begin position="260"/>
        <end position="275"/>
    </location>
</feature>